<dbReference type="PANTHER" id="PTHR30560">
    <property type="entry name" value="TRIGGER FACTOR CHAPERONE AND PEPTIDYL-PROLYL CIS/TRANS ISOMERASE"/>
    <property type="match status" value="1"/>
</dbReference>
<evidence type="ECO:0000259" key="14">
    <source>
        <dbReference type="PROSITE" id="PS50059"/>
    </source>
</evidence>
<dbReference type="Gene3D" id="3.10.50.40">
    <property type="match status" value="1"/>
</dbReference>
<evidence type="ECO:0000256" key="7">
    <source>
        <dbReference type="ARBA" id="ARBA00023186"/>
    </source>
</evidence>
<keyword evidence="11" id="KW-0963">Cytoplasm</keyword>
<evidence type="ECO:0000256" key="2">
    <source>
        <dbReference type="ARBA" id="ARBA00005464"/>
    </source>
</evidence>
<sequence>MQVSIETTSGLERRLTVGVPADQIESEVNKRLQQAAKTVRINGFRKGKVPMKVVKQRFGAGVRQEVVGEVMSRSFYDAVTKEDVKPAGQPSIEPKQMEEGKDLEFVATFEVYPEIELSDFSDLEVTRLTAEVTDADIDKMIEVLQKQQATWEDIKRKAKKGDRVNINYVGTKDGEPFEGGSAENQFLVLGSDSMIPGFEKGLIGCKAGEEHVLDLTFPDDYQAEDLRGAAVQFTVTVNGASAQKLPELDDAFFEKYGVTEGGLEKFREEVKENMARELKNAAQAKVKTQVMDALVEKHSVDLPKALVKSEVGTLRNQMVQRFGGAANNPQMDFASLLPDDMFTEQAERRVKLGLVVGEIIKANDIKADADRVRSMIEELASTYQEPDEVINHYYSNRDLLASVESAVLEDQVVDFLLAKAKVEEKASSYDEVIKPAEKDA</sequence>
<dbReference type="GO" id="GO:0005737">
    <property type="term" value="C:cytoplasm"/>
    <property type="evidence" value="ECO:0007669"/>
    <property type="project" value="UniProtKB-SubCell"/>
</dbReference>
<dbReference type="Proteomes" id="UP000559987">
    <property type="component" value="Unassembled WGS sequence"/>
</dbReference>
<proteinExistence type="inferred from homology"/>
<evidence type="ECO:0000313" key="16">
    <source>
        <dbReference type="Proteomes" id="UP000559987"/>
    </source>
</evidence>
<dbReference type="InterPro" id="IPR005215">
    <property type="entry name" value="Trig_fac"/>
</dbReference>
<comment type="catalytic activity">
    <reaction evidence="1 11 12">
        <text>[protein]-peptidylproline (omega=180) = [protein]-peptidylproline (omega=0)</text>
        <dbReference type="Rhea" id="RHEA:16237"/>
        <dbReference type="Rhea" id="RHEA-COMP:10747"/>
        <dbReference type="Rhea" id="RHEA-COMP:10748"/>
        <dbReference type="ChEBI" id="CHEBI:83833"/>
        <dbReference type="ChEBI" id="CHEBI:83834"/>
        <dbReference type="EC" id="5.2.1.8"/>
    </reaction>
</comment>
<evidence type="ECO:0000256" key="13">
    <source>
        <dbReference type="RuleBase" id="RU003914"/>
    </source>
</evidence>
<dbReference type="Pfam" id="PF05697">
    <property type="entry name" value="Trigger_N"/>
    <property type="match status" value="1"/>
</dbReference>
<dbReference type="InterPro" id="IPR036611">
    <property type="entry name" value="Trigger_fac_ribosome-bd_sf"/>
</dbReference>
<dbReference type="NCBIfam" id="TIGR00115">
    <property type="entry name" value="tig"/>
    <property type="match status" value="1"/>
</dbReference>
<dbReference type="RefSeq" id="WP_183910089.1">
    <property type="nucleotide sequence ID" value="NZ_JACHXZ010000002.1"/>
</dbReference>
<keyword evidence="8 11" id="KW-0413">Isomerase</keyword>
<evidence type="ECO:0000256" key="1">
    <source>
        <dbReference type="ARBA" id="ARBA00000971"/>
    </source>
</evidence>
<dbReference type="EMBL" id="JACHXZ010000002">
    <property type="protein sequence ID" value="MBB3168620.1"/>
    <property type="molecule type" value="Genomic_DNA"/>
</dbReference>
<keyword evidence="6 11" id="KW-0697">Rotamase</keyword>
<evidence type="ECO:0000256" key="12">
    <source>
        <dbReference type="PROSITE-ProRule" id="PRU00277"/>
    </source>
</evidence>
<dbReference type="PIRSF" id="PIRSF003095">
    <property type="entry name" value="Trigger_factor"/>
    <property type="match status" value="1"/>
</dbReference>
<dbReference type="SUPFAM" id="SSF109998">
    <property type="entry name" value="Triger factor/SurA peptide-binding domain-like"/>
    <property type="match status" value="1"/>
</dbReference>
<evidence type="ECO:0000256" key="8">
    <source>
        <dbReference type="ARBA" id="ARBA00023235"/>
    </source>
</evidence>
<dbReference type="Pfam" id="PF00254">
    <property type="entry name" value="FKBP_C"/>
    <property type="match status" value="1"/>
</dbReference>
<dbReference type="AlphaFoldDB" id="A0A839UQ40"/>
<dbReference type="Gene3D" id="1.10.3120.10">
    <property type="entry name" value="Trigger factor, C-terminal domain"/>
    <property type="match status" value="1"/>
</dbReference>
<organism evidence="15 16">
    <name type="scientific">Simiduia aestuariiviva</name>
    <dbReference type="NCBI Taxonomy" id="1510459"/>
    <lineage>
        <taxon>Bacteria</taxon>
        <taxon>Pseudomonadati</taxon>
        <taxon>Pseudomonadota</taxon>
        <taxon>Gammaproteobacteria</taxon>
        <taxon>Cellvibrionales</taxon>
        <taxon>Cellvibrionaceae</taxon>
        <taxon>Simiduia</taxon>
    </lineage>
</organism>
<dbReference type="InterPro" id="IPR027304">
    <property type="entry name" value="Trigger_fact/SurA_dom_sf"/>
</dbReference>
<evidence type="ECO:0000256" key="3">
    <source>
        <dbReference type="ARBA" id="ARBA00013194"/>
    </source>
</evidence>
<dbReference type="GO" id="GO:0043022">
    <property type="term" value="F:ribosome binding"/>
    <property type="evidence" value="ECO:0007669"/>
    <property type="project" value="TreeGrafter"/>
</dbReference>
<keyword evidence="5 11" id="KW-0132">Cell division</keyword>
<keyword evidence="9 11" id="KW-0131">Cell cycle</keyword>
<dbReference type="EC" id="5.2.1.8" evidence="3 11"/>
<dbReference type="Pfam" id="PF05698">
    <property type="entry name" value="Trigger_C"/>
    <property type="match status" value="1"/>
</dbReference>
<dbReference type="GO" id="GO:0051083">
    <property type="term" value="P:'de novo' cotranslational protein folding"/>
    <property type="evidence" value="ECO:0007669"/>
    <property type="project" value="TreeGrafter"/>
</dbReference>
<evidence type="ECO:0000313" key="15">
    <source>
        <dbReference type="EMBL" id="MBB3168620.1"/>
    </source>
</evidence>
<comment type="similarity">
    <text evidence="2 11 13">Belongs to the FKBP-type PPIase family. Tig subfamily.</text>
</comment>
<dbReference type="GO" id="GO:0051301">
    <property type="term" value="P:cell division"/>
    <property type="evidence" value="ECO:0007669"/>
    <property type="project" value="UniProtKB-KW"/>
</dbReference>
<keyword evidence="7 11" id="KW-0143">Chaperone</keyword>
<comment type="domain">
    <text evidence="11">Consists of 3 domains; the N-terminus binds the ribosome, the middle domain has PPIase activity, while the C-terminus has intrinsic chaperone activity on its own.</text>
</comment>
<dbReference type="InterPro" id="IPR008881">
    <property type="entry name" value="Trigger_fac_ribosome-bd_bac"/>
</dbReference>
<feature type="domain" description="PPIase FKBP-type" evidence="14">
    <location>
        <begin position="161"/>
        <end position="254"/>
    </location>
</feature>
<dbReference type="InterPro" id="IPR037041">
    <property type="entry name" value="Trigger_fac_C_sf"/>
</dbReference>
<dbReference type="HAMAP" id="MF_00303">
    <property type="entry name" value="Trigger_factor_Tig"/>
    <property type="match status" value="1"/>
</dbReference>
<dbReference type="InterPro" id="IPR008880">
    <property type="entry name" value="Trigger_fac_C"/>
</dbReference>
<comment type="subcellular location">
    <subcellularLocation>
        <location evidence="11">Cytoplasm</location>
    </subcellularLocation>
    <text evidence="11">About half TF is bound to the ribosome near the polypeptide exit tunnel while the other half is free in the cytoplasm.</text>
</comment>
<dbReference type="SUPFAM" id="SSF102735">
    <property type="entry name" value="Trigger factor ribosome-binding domain"/>
    <property type="match status" value="1"/>
</dbReference>
<dbReference type="GO" id="GO:0044183">
    <property type="term" value="F:protein folding chaperone"/>
    <property type="evidence" value="ECO:0007669"/>
    <property type="project" value="TreeGrafter"/>
</dbReference>
<dbReference type="SUPFAM" id="SSF54534">
    <property type="entry name" value="FKBP-like"/>
    <property type="match status" value="1"/>
</dbReference>
<comment type="caution">
    <text evidence="15">The sequence shown here is derived from an EMBL/GenBank/DDBJ whole genome shotgun (WGS) entry which is preliminary data.</text>
</comment>
<evidence type="ECO:0000256" key="9">
    <source>
        <dbReference type="ARBA" id="ARBA00023306"/>
    </source>
</evidence>
<dbReference type="InterPro" id="IPR001179">
    <property type="entry name" value="PPIase_FKBP_dom"/>
</dbReference>
<evidence type="ECO:0000256" key="10">
    <source>
        <dbReference type="ARBA" id="ARBA00029986"/>
    </source>
</evidence>
<evidence type="ECO:0000256" key="5">
    <source>
        <dbReference type="ARBA" id="ARBA00022618"/>
    </source>
</evidence>
<dbReference type="GO" id="GO:0003755">
    <property type="term" value="F:peptidyl-prolyl cis-trans isomerase activity"/>
    <property type="evidence" value="ECO:0007669"/>
    <property type="project" value="UniProtKB-UniRule"/>
</dbReference>
<keyword evidence="16" id="KW-1185">Reference proteome</keyword>
<evidence type="ECO:0000256" key="6">
    <source>
        <dbReference type="ARBA" id="ARBA00023110"/>
    </source>
</evidence>
<dbReference type="GO" id="GO:0015031">
    <property type="term" value="P:protein transport"/>
    <property type="evidence" value="ECO:0007669"/>
    <property type="project" value="UniProtKB-UniRule"/>
</dbReference>
<protein>
    <recommendedName>
        <fullName evidence="4 11">Trigger factor</fullName>
        <shortName evidence="11">TF</shortName>
        <ecNumber evidence="3 11">5.2.1.8</ecNumber>
    </recommendedName>
    <alternativeName>
        <fullName evidence="10 11">PPIase</fullName>
    </alternativeName>
</protein>
<dbReference type="InterPro" id="IPR046357">
    <property type="entry name" value="PPIase_dom_sf"/>
</dbReference>
<reference evidence="15 16" key="1">
    <citation type="submission" date="2020-08" db="EMBL/GenBank/DDBJ databases">
        <title>Genomic Encyclopedia of Type Strains, Phase III (KMG-III): the genomes of soil and plant-associated and newly described type strains.</title>
        <authorList>
            <person name="Whitman W."/>
        </authorList>
    </citation>
    <scope>NUCLEOTIDE SEQUENCE [LARGE SCALE GENOMIC DNA]</scope>
    <source>
        <strain evidence="15 16">CECT 8571</strain>
    </source>
</reference>
<dbReference type="GO" id="GO:0043335">
    <property type="term" value="P:protein unfolding"/>
    <property type="evidence" value="ECO:0007669"/>
    <property type="project" value="TreeGrafter"/>
</dbReference>
<gene>
    <name evidence="11" type="primary">tig</name>
    <name evidence="15" type="ORF">FHS30_001804</name>
</gene>
<dbReference type="Gene3D" id="3.30.70.1050">
    <property type="entry name" value="Trigger factor ribosome-binding domain"/>
    <property type="match status" value="1"/>
</dbReference>
<dbReference type="PANTHER" id="PTHR30560:SF3">
    <property type="entry name" value="TRIGGER FACTOR-LIKE PROTEIN TIG, CHLOROPLASTIC"/>
    <property type="match status" value="1"/>
</dbReference>
<comment type="function">
    <text evidence="11">Involved in protein export. Acts as a chaperone by maintaining the newly synthesized protein in an open conformation. Functions as a peptidyl-prolyl cis-trans isomerase.</text>
</comment>
<name>A0A839UQ40_9GAMM</name>
<evidence type="ECO:0000256" key="11">
    <source>
        <dbReference type="HAMAP-Rule" id="MF_00303"/>
    </source>
</evidence>
<accession>A0A839UQ40</accession>
<dbReference type="PROSITE" id="PS50059">
    <property type="entry name" value="FKBP_PPIASE"/>
    <property type="match status" value="1"/>
</dbReference>
<dbReference type="FunFam" id="3.10.50.40:FF:000001">
    <property type="entry name" value="Trigger factor"/>
    <property type="match status" value="1"/>
</dbReference>
<evidence type="ECO:0000256" key="4">
    <source>
        <dbReference type="ARBA" id="ARBA00016902"/>
    </source>
</evidence>